<dbReference type="Proteomes" id="UP000414136">
    <property type="component" value="Unassembled WGS sequence"/>
</dbReference>
<accession>A0A5E5ADW9</accession>
<evidence type="ECO:0000313" key="2">
    <source>
        <dbReference type="EMBL" id="VVE70725.1"/>
    </source>
</evidence>
<gene>
    <name evidence="2" type="ORF">PCA31118_03624</name>
</gene>
<dbReference type="EMBL" id="CABPSQ010000007">
    <property type="protein sequence ID" value="VVE70725.1"/>
    <property type="molecule type" value="Genomic_DNA"/>
</dbReference>
<evidence type="ECO:0000256" key="1">
    <source>
        <dbReference type="SAM" id="Phobius"/>
    </source>
</evidence>
<feature type="transmembrane region" description="Helical" evidence="1">
    <location>
        <begin position="29"/>
        <end position="51"/>
    </location>
</feature>
<dbReference type="AlphaFoldDB" id="A0A5E5ADW9"/>
<sequence length="712" mass="77312">MLLLPRAMRRRAVRREEEKGATMRKAQSGMFLISAAVAVAVVSLLISFWGLNYSRQLRVEKAERVGEALKVMGDRVQSFVVEHHDKIDAVLRDSTKTFDVQGLRFGAATDGGGKPYLTNLSASTLIKATRATGIGERPPGNVGNYVIRVYHECGGSPSLCNVETLTYIDKPMPRRYSTDPDMDAAAIAARRIGVLGGVSTTDSGHPFRFIDATGSAATVPNPDSIAGLVAVRGGYATSAMDVYVRRDGSLGMTGPLNFKQTDGRGETRHNIVGVGTLDASNVGADSVVASGVTVNGELKANSVVADNGLKAGDATITGKLELRSDLVGARDIEGTGELRMPKIDIASKAKVGQLDVTGSTRLRGTLDMNEKDIENAGRVKGKTLTAEEGIVELKEGTVRGRTCDVWGVARDSDGRLLSCQREKPGSNNWIWKLASTPGSVKEVPVEIVKEIVREIKIGEQWKVSTFSLLPTPSGASHGSALYFYVASHRDAKVLACTITNTRSSGAEMRAANRQGDYIVTQSADGSEELMCLSKGSGSPTVTENAWYWWGWPTFDEHGGYRRPTAKSGWDDIWYQNDTDDNTMPDIHHAVRNPIRVTDDTQARFNNELQRLFLTFGMTRHGPNLNHSVLMATFSGSRNTMGMAWGIAYRPKSLISCKFTSNIFRASIGYAADNVRWYLPGGNSTYTVQCSFSVRGDLTAHGFRICLKDCPFK</sequence>
<proteinExistence type="predicted"/>
<organism evidence="2 3">
    <name type="scientific">Pandoraea captiosa</name>
    <dbReference type="NCBI Taxonomy" id="2508302"/>
    <lineage>
        <taxon>Bacteria</taxon>
        <taxon>Pseudomonadati</taxon>
        <taxon>Pseudomonadota</taxon>
        <taxon>Betaproteobacteria</taxon>
        <taxon>Burkholderiales</taxon>
        <taxon>Burkholderiaceae</taxon>
        <taxon>Pandoraea</taxon>
    </lineage>
</organism>
<protein>
    <submittedName>
        <fullName evidence="2">Uncharacterized protein</fullName>
    </submittedName>
</protein>
<keyword evidence="1" id="KW-0472">Membrane</keyword>
<name>A0A5E5ADW9_9BURK</name>
<reference evidence="2 3" key="1">
    <citation type="submission" date="2019-08" db="EMBL/GenBank/DDBJ databases">
        <authorList>
            <person name="Peeters C."/>
        </authorList>
    </citation>
    <scope>NUCLEOTIDE SEQUENCE [LARGE SCALE GENOMIC DNA]</scope>
    <source>
        <strain evidence="2 3">LMG 31118</strain>
    </source>
</reference>
<evidence type="ECO:0000313" key="3">
    <source>
        <dbReference type="Proteomes" id="UP000414136"/>
    </source>
</evidence>
<keyword evidence="1" id="KW-1133">Transmembrane helix</keyword>
<keyword evidence="1" id="KW-0812">Transmembrane</keyword>
<keyword evidence="3" id="KW-1185">Reference proteome</keyword>